<dbReference type="PANTHER" id="PTHR40661">
    <property type="match status" value="1"/>
</dbReference>
<keyword evidence="3" id="KW-0804">Transcription</keyword>
<gene>
    <name evidence="5" type="ORF">SAMN04488579_10618</name>
</gene>
<dbReference type="Pfam" id="PF00717">
    <property type="entry name" value="Peptidase_S24"/>
    <property type="match status" value="1"/>
</dbReference>
<evidence type="ECO:0000256" key="1">
    <source>
        <dbReference type="ARBA" id="ARBA00023015"/>
    </source>
</evidence>
<dbReference type="Pfam" id="PF01381">
    <property type="entry name" value="HTH_3"/>
    <property type="match status" value="1"/>
</dbReference>
<evidence type="ECO:0000259" key="4">
    <source>
        <dbReference type="PROSITE" id="PS50943"/>
    </source>
</evidence>
<dbReference type="SMART" id="SM00530">
    <property type="entry name" value="HTH_XRE"/>
    <property type="match status" value="1"/>
</dbReference>
<dbReference type="Proteomes" id="UP000199652">
    <property type="component" value="Unassembled WGS sequence"/>
</dbReference>
<dbReference type="CDD" id="cd00093">
    <property type="entry name" value="HTH_XRE"/>
    <property type="match status" value="1"/>
</dbReference>
<dbReference type="AlphaFoldDB" id="A0A1H3DYI0"/>
<keyword evidence="2" id="KW-0238">DNA-binding</keyword>
<dbReference type="InterPro" id="IPR039418">
    <property type="entry name" value="LexA-like"/>
</dbReference>
<proteinExistence type="predicted"/>
<dbReference type="PROSITE" id="PS50943">
    <property type="entry name" value="HTH_CROC1"/>
    <property type="match status" value="1"/>
</dbReference>
<keyword evidence="6" id="KW-1185">Reference proteome</keyword>
<dbReference type="RefSeq" id="WP_090244071.1">
    <property type="nucleotide sequence ID" value="NZ_FNOU01000006.1"/>
</dbReference>
<dbReference type="Gene3D" id="1.10.260.40">
    <property type="entry name" value="lambda repressor-like DNA-binding domains"/>
    <property type="match status" value="1"/>
</dbReference>
<dbReference type="GO" id="GO:0003677">
    <property type="term" value="F:DNA binding"/>
    <property type="evidence" value="ECO:0007669"/>
    <property type="project" value="UniProtKB-KW"/>
</dbReference>
<name>A0A1H3DYI0_EUBBA</name>
<keyword evidence="1" id="KW-0805">Transcription regulation</keyword>
<reference evidence="6" key="1">
    <citation type="submission" date="2016-10" db="EMBL/GenBank/DDBJ databases">
        <authorList>
            <person name="Varghese N."/>
            <person name="Submissions S."/>
        </authorList>
    </citation>
    <scope>NUCLEOTIDE SEQUENCE [LARGE SCALE GENOMIC DNA]</scope>
    <source>
        <strain evidence="6">VPI 5359</strain>
    </source>
</reference>
<evidence type="ECO:0000256" key="3">
    <source>
        <dbReference type="ARBA" id="ARBA00023163"/>
    </source>
</evidence>
<dbReference type="STRING" id="1528.SAMN04488579_10618"/>
<dbReference type="InterPro" id="IPR001387">
    <property type="entry name" value="Cro/C1-type_HTH"/>
</dbReference>
<dbReference type="EMBL" id="FNOU01000006">
    <property type="protein sequence ID" value="SDX71400.1"/>
    <property type="molecule type" value="Genomic_DNA"/>
</dbReference>
<evidence type="ECO:0000313" key="6">
    <source>
        <dbReference type="Proteomes" id="UP000199652"/>
    </source>
</evidence>
<sequence length="223" mass="25378">MTKPKINKAIFGERLKALMDAAQENTYSMGRTFNLSPPSISRYTRGEMAPKITTIQQMAAYFDVNPQWLMGEPVNRYESEIILEDTVSADAYSEVAVFDCIRYEIPLFSNTRTGESLRLPVEKVAKWGAVFAFQIPDDSMAPTLGQGAQAIIRLDTTLRPGAAMALHINREDLIIRKVVLQDDYVILQPHNPDYDAQCCHIKRDEIHIIGEVVYIQHCFEKYF</sequence>
<protein>
    <submittedName>
        <fullName evidence="5">Repressor LexA</fullName>
    </submittedName>
</protein>
<dbReference type="SUPFAM" id="SSF51306">
    <property type="entry name" value="LexA/Signal peptidase"/>
    <property type="match status" value="1"/>
</dbReference>
<accession>A0A1H3DYI0</accession>
<dbReference type="CDD" id="cd06529">
    <property type="entry name" value="S24_LexA-like"/>
    <property type="match status" value="1"/>
</dbReference>
<feature type="domain" description="HTH cro/C1-type" evidence="4">
    <location>
        <begin position="34"/>
        <end position="69"/>
    </location>
</feature>
<dbReference type="PANTHER" id="PTHR40661:SF1">
    <property type="entry name" value="HTH CRO_C1-TYPE DOMAIN-CONTAINING PROTEIN"/>
    <property type="match status" value="1"/>
</dbReference>
<dbReference type="Gene3D" id="2.10.109.10">
    <property type="entry name" value="Umud Fragment, subunit A"/>
    <property type="match status" value="1"/>
</dbReference>
<dbReference type="InterPro" id="IPR015927">
    <property type="entry name" value="Peptidase_S24_S26A/B/C"/>
</dbReference>
<dbReference type="SUPFAM" id="SSF47413">
    <property type="entry name" value="lambda repressor-like DNA-binding domains"/>
    <property type="match status" value="1"/>
</dbReference>
<dbReference type="InterPro" id="IPR010982">
    <property type="entry name" value="Lambda_DNA-bd_dom_sf"/>
</dbReference>
<evidence type="ECO:0000256" key="2">
    <source>
        <dbReference type="ARBA" id="ARBA00023125"/>
    </source>
</evidence>
<organism evidence="5 6">
    <name type="scientific">Eubacterium barkeri</name>
    <name type="common">Clostridium barkeri</name>
    <dbReference type="NCBI Taxonomy" id="1528"/>
    <lineage>
        <taxon>Bacteria</taxon>
        <taxon>Bacillati</taxon>
        <taxon>Bacillota</taxon>
        <taxon>Clostridia</taxon>
        <taxon>Eubacteriales</taxon>
        <taxon>Eubacteriaceae</taxon>
        <taxon>Eubacterium</taxon>
    </lineage>
</organism>
<dbReference type="InterPro" id="IPR036286">
    <property type="entry name" value="LexA/Signal_pep-like_sf"/>
</dbReference>
<dbReference type="OrthoDB" id="9802364at2"/>
<evidence type="ECO:0000313" key="5">
    <source>
        <dbReference type="EMBL" id="SDX71400.1"/>
    </source>
</evidence>